<organism evidence="4 5">
    <name type="scientific">Phaseolus coccineus</name>
    <name type="common">Scarlet runner bean</name>
    <name type="synonym">Phaseolus multiflorus</name>
    <dbReference type="NCBI Taxonomy" id="3886"/>
    <lineage>
        <taxon>Eukaryota</taxon>
        <taxon>Viridiplantae</taxon>
        <taxon>Streptophyta</taxon>
        <taxon>Embryophyta</taxon>
        <taxon>Tracheophyta</taxon>
        <taxon>Spermatophyta</taxon>
        <taxon>Magnoliopsida</taxon>
        <taxon>eudicotyledons</taxon>
        <taxon>Gunneridae</taxon>
        <taxon>Pentapetalae</taxon>
        <taxon>rosids</taxon>
        <taxon>fabids</taxon>
        <taxon>Fabales</taxon>
        <taxon>Fabaceae</taxon>
        <taxon>Papilionoideae</taxon>
        <taxon>50 kb inversion clade</taxon>
        <taxon>NPAAA clade</taxon>
        <taxon>indigoferoid/millettioid clade</taxon>
        <taxon>Phaseoleae</taxon>
        <taxon>Phaseolus</taxon>
    </lineage>
</organism>
<dbReference type="InterPro" id="IPR056455">
    <property type="entry name" value="Ig-like_IP5PC_F"/>
</dbReference>
<dbReference type="PANTHER" id="PTHR11200">
    <property type="entry name" value="INOSITOL 5-PHOSPHATASE"/>
    <property type="match status" value="1"/>
</dbReference>
<feature type="domain" description="Inositol polyphosphate-related phosphatase" evidence="3">
    <location>
        <begin position="1"/>
        <end position="227"/>
    </location>
</feature>
<keyword evidence="2" id="KW-0812">Transmembrane</keyword>
<protein>
    <recommendedName>
        <fullName evidence="3">Inositol polyphosphate-related phosphatase domain-containing protein</fullName>
    </recommendedName>
</protein>
<accession>A0AAN9LGK0</accession>
<comment type="caution">
    <text evidence="4">The sequence shown here is derived from an EMBL/GenBank/DDBJ whole genome shotgun (WGS) entry which is preliminary data.</text>
</comment>
<evidence type="ECO:0000256" key="2">
    <source>
        <dbReference type="SAM" id="Phobius"/>
    </source>
</evidence>
<proteinExistence type="inferred from homology"/>
<dbReference type="EMBL" id="JAYMYR010000010">
    <property type="protein sequence ID" value="KAK7335231.1"/>
    <property type="molecule type" value="Genomic_DNA"/>
</dbReference>
<keyword evidence="2" id="KW-1133">Transmembrane helix</keyword>
<dbReference type="Pfam" id="PF22669">
    <property type="entry name" value="Exo_endo_phos2"/>
    <property type="match status" value="1"/>
</dbReference>
<dbReference type="Gene3D" id="3.60.10.10">
    <property type="entry name" value="Endonuclease/exonuclease/phosphatase"/>
    <property type="match status" value="1"/>
</dbReference>
<reference evidence="4 5" key="1">
    <citation type="submission" date="2024-01" db="EMBL/GenBank/DDBJ databases">
        <title>The genomes of 5 underutilized Papilionoideae crops provide insights into root nodulation and disease resistanc.</title>
        <authorList>
            <person name="Jiang F."/>
        </authorList>
    </citation>
    <scope>NUCLEOTIDE SEQUENCE [LARGE SCALE GENOMIC DNA]</scope>
    <source>
        <strain evidence="4">JINMINGXINNONG_FW02</strain>
        <tissue evidence="4">Leaves</tissue>
    </source>
</reference>
<dbReference type="InterPro" id="IPR000300">
    <property type="entry name" value="IPPc"/>
</dbReference>
<dbReference type="SUPFAM" id="SSF56219">
    <property type="entry name" value="DNase I-like"/>
    <property type="match status" value="1"/>
</dbReference>
<keyword evidence="2" id="KW-0472">Membrane</keyword>
<dbReference type="InterPro" id="IPR036691">
    <property type="entry name" value="Endo/exonu/phosph_ase_sf"/>
</dbReference>
<dbReference type="Proteomes" id="UP001374584">
    <property type="component" value="Unassembled WGS sequence"/>
</dbReference>
<evidence type="ECO:0000313" key="4">
    <source>
        <dbReference type="EMBL" id="KAK7335231.1"/>
    </source>
</evidence>
<dbReference type="GO" id="GO:0046856">
    <property type="term" value="P:phosphatidylinositol dephosphorylation"/>
    <property type="evidence" value="ECO:0007669"/>
    <property type="project" value="InterPro"/>
</dbReference>
<dbReference type="GO" id="GO:0004439">
    <property type="term" value="F:phosphatidylinositol-4,5-bisphosphate 5-phosphatase activity"/>
    <property type="evidence" value="ECO:0007669"/>
    <property type="project" value="TreeGrafter"/>
</dbReference>
<name>A0AAN9LGK0_PHACN</name>
<dbReference type="PANTHER" id="PTHR11200:SF261">
    <property type="entry name" value="TYPE I INOSITOL POLYPHOSPHATE 5-PHOSPHATASE 12"/>
    <property type="match status" value="1"/>
</dbReference>
<comment type="similarity">
    <text evidence="1">Belongs to the inositol polyphosphate 5-phosphatase family.</text>
</comment>
<feature type="transmembrane region" description="Helical" evidence="2">
    <location>
        <begin position="12"/>
        <end position="34"/>
    </location>
</feature>
<keyword evidence="5" id="KW-1185">Reference proteome</keyword>
<dbReference type="SMART" id="SM00128">
    <property type="entry name" value="IPPc"/>
    <property type="match status" value="1"/>
</dbReference>
<evidence type="ECO:0000259" key="3">
    <source>
        <dbReference type="SMART" id="SM00128"/>
    </source>
</evidence>
<dbReference type="AlphaFoldDB" id="A0AAN9LGK0"/>
<evidence type="ECO:0000313" key="5">
    <source>
        <dbReference type="Proteomes" id="UP001374584"/>
    </source>
</evidence>
<gene>
    <name evidence="4" type="ORF">VNO80_27008</name>
</gene>
<dbReference type="InterPro" id="IPR046985">
    <property type="entry name" value="IP5"/>
</dbReference>
<evidence type="ECO:0000256" key="1">
    <source>
        <dbReference type="ARBA" id="ARBA00010768"/>
    </source>
</evidence>
<sequence length="292" mass="33255">MVYTRSSNLLNTAAGMVPYLFLLCSLAFSTYLFWLLNSSGLPLVLSVTAGVSTAIHVLRGTNATGGSSEEPKPDLFDADMVVFFGDFNYRLFGISYDEARDFISKTCFDWLRENDQTEGKDEIWKIFQGMREALIKFPPTYKLRDINQSFYNAITHFSGYDSGEKKRIPTWCDKIIYRDTRVAPAYECSLDSPVVSSILQYDACMDMSDSDHKPVRCKFNVKISHVDRSIRRKEFGVIMKSNEKIRSILEDLCYVPEATISPNSLVLQNLDTSFLLITNRSTKDKAIYEITC</sequence>
<dbReference type="Pfam" id="PF23755">
    <property type="entry name" value="Ig-like_IP5PC_F"/>
    <property type="match status" value="1"/>
</dbReference>